<evidence type="ECO:0000256" key="1">
    <source>
        <dbReference type="SAM" id="MobiDB-lite"/>
    </source>
</evidence>
<dbReference type="PANTHER" id="PTHR35894">
    <property type="entry name" value="GENERAL SECRETION PATHWAY PROTEIN A-RELATED"/>
    <property type="match status" value="1"/>
</dbReference>
<dbReference type="PANTHER" id="PTHR35894:SF1">
    <property type="entry name" value="PHOSPHORIBULOKINASE _ URIDINE KINASE FAMILY"/>
    <property type="match status" value="1"/>
</dbReference>
<gene>
    <name evidence="3" type="ORF">EV678_3100</name>
</gene>
<dbReference type="InterPro" id="IPR036680">
    <property type="entry name" value="SPOR-like_sf"/>
</dbReference>
<dbReference type="InterPro" id="IPR049945">
    <property type="entry name" value="AAA_22"/>
</dbReference>
<keyword evidence="4" id="KW-1185">Reference proteome</keyword>
<organism evidence="3 4">
    <name type="scientific">Azospira oryzae</name>
    <dbReference type="NCBI Taxonomy" id="146939"/>
    <lineage>
        <taxon>Bacteria</taxon>
        <taxon>Pseudomonadati</taxon>
        <taxon>Pseudomonadota</taxon>
        <taxon>Betaproteobacteria</taxon>
        <taxon>Rhodocyclales</taxon>
        <taxon>Rhodocyclaceae</taxon>
        <taxon>Azospira</taxon>
    </lineage>
</organism>
<evidence type="ECO:0000259" key="2">
    <source>
        <dbReference type="SMART" id="SM00382"/>
    </source>
</evidence>
<feature type="compositionally biased region" description="Low complexity" evidence="1">
    <location>
        <begin position="315"/>
        <end position="369"/>
    </location>
</feature>
<dbReference type="SMART" id="SM00382">
    <property type="entry name" value="AAA"/>
    <property type="match status" value="1"/>
</dbReference>
<feature type="domain" description="AAA+ ATPase" evidence="2">
    <location>
        <begin position="42"/>
        <end position="240"/>
    </location>
</feature>
<protein>
    <submittedName>
        <fullName evidence="3">Type II secretory pathway predicted ATPase ExeA</fullName>
    </submittedName>
</protein>
<dbReference type="RefSeq" id="WP_130460148.1">
    <property type="nucleotide sequence ID" value="NZ_SHKM01000003.1"/>
</dbReference>
<dbReference type="InterPro" id="IPR003593">
    <property type="entry name" value="AAA+_ATPase"/>
</dbReference>
<sequence length="481" mass="51808">MYLEHYGLREAPFRITPHTDFFFAGGNRGATLEALIYAISNDEGIVKVTGEVGSGKTMLCRMLLEKLPATVETVYLANPSYSRDEILHALAAELQLELPEGRPSLLLKALQERLLQSYAAGRRVVVLIDEAHAMPGETLEEIRLLSNLESSRHKLLQIVLFGQPELDERLAQPDLRQLKERITHNFGLEPLRRTDIGPYLMFRLRAAGYHGPDIFSPRALQDIDAASEGLTRRINILADKAMLAAFAANTHLVDQPQVQAAVKDAQFAPLPAASKASPLRPMLLALPLGLALTLGAYWAGRQSVAADAAPPAAAAAPTAQTPATAPSAAAPEAVTAPEATPAPQEPAATPGAESAPAETPAATSAAPLPADLPPNTGRLTRQALAAHQAWLPQADDRHYVLQLLAVRGSATREVEAFLAQAARDLPPGTLRAYYRTAAEGPRWGVTYGDFPDRNSAVTALAALPEAIRNTRPYPRQVQRLR</sequence>
<dbReference type="Gene3D" id="3.40.50.300">
    <property type="entry name" value="P-loop containing nucleotide triphosphate hydrolases"/>
    <property type="match status" value="1"/>
</dbReference>
<dbReference type="InterPro" id="IPR027417">
    <property type="entry name" value="P-loop_NTPase"/>
</dbReference>
<evidence type="ECO:0000313" key="3">
    <source>
        <dbReference type="EMBL" id="RZT75913.1"/>
    </source>
</evidence>
<proteinExistence type="predicted"/>
<dbReference type="SUPFAM" id="SSF52540">
    <property type="entry name" value="P-loop containing nucleoside triphosphate hydrolases"/>
    <property type="match status" value="1"/>
</dbReference>
<reference evidence="3 4" key="1">
    <citation type="submission" date="2019-02" db="EMBL/GenBank/DDBJ databases">
        <title>Genomic Encyclopedia of Type Strains, Phase IV (KMG-IV): sequencing the most valuable type-strain genomes for metagenomic binning, comparative biology and taxonomic classification.</title>
        <authorList>
            <person name="Goeker M."/>
        </authorList>
    </citation>
    <scope>NUCLEOTIDE SEQUENCE [LARGE SCALE GENOMIC DNA]</scope>
    <source>
        <strain evidence="3 4">DSM 21223</strain>
    </source>
</reference>
<name>A0ABY0IL51_9RHOO</name>
<dbReference type="Gene3D" id="3.30.70.1070">
    <property type="entry name" value="Sporulation related repeat"/>
    <property type="match status" value="1"/>
</dbReference>
<dbReference type="InterPro" id="IPR052026">
    <property type="entry name" value="ExeA_AAA_ATPase_DNA-bind"/>
</dbReference>
<evidence type="ECO:0000313" key="4">
    <source>
        <dbReference type="Proteomes" id="UP000292136"/>
    </source>
</evidence>
<accession>A0ABY0IL51</accession>
<comment type="caution">
    <text evidence="3">The sequence shown here is derived from an EMBL/GenBank/DDBJ whole genome shotgun (WGS) entry which is preliminary data.</text>
</comment>
<dbReference type="EMBL" id="SHKM01000003">
    <property type="protein sequence ID" value="RZT75913.1"/>
    <property type="molecule type" value="Genomic_DNA"/>
</dbReference>
<feature type="region of interest" description="Disordered" evidence="1">
    <location>
        <begin position="315"/>
        <end position="377"/>
    </location>
</feature>
<dbReference type="Proteomes" id="UP000292136">
    <property type="component" value="Unassembled WGS sequence"/>
</dbReference>
<dbReference type="Pfam" id="PF13401">
    <property type="entry name" value="AAA_22"/>
    <property type="match status" value="1"/>
</dbReference>